<dbReference type="RefSeq" id="WP_247810703.1">
    <property type="nucleotide sequence ID" value="NZ_CP095855.1"/>
</dbReference>
<sequence>MESYTSKRSIVVLANSHNPSLVSDYFLLKAEMIKDIDELDRNNSVYTPSYSRVVLKDGTSIQVENTRLGIVGEDIKAFDLASKYCKALPFIKATGIGINFDIEISDYKFDDLLSNESATKFRDSRINMIDLTFSVNSLTTCYVKLVRGETSSSGLVVLNFHTEFNDKSFSEIDFDILKSYEDFTTVANEFINQLFK</sequence>
<evidence type="ECO:0000313" key="2">
    <source>
        <dbReference type="Proteomes" id="UP000830198"/>
    </source>
</evidence>
<name>A0ABY4HY03_CHIFI</name>
<dbReference type="EMBL" id="CP095855">
    <property type="protein sequence ID" value="UPK68308.1"/>
    <property type="molecule type" value="Genomic_DNA"/>
</dbReference>
<keyword evidence="2" id="KW-1185">Reference proteome</keyword>
<proteinExistence type="predicted"/>
<protein>
    <submittedName>
        <fullName evidence="1">Uncharacterized protein</fullName>
    </submittedName>
</protein>
<dbReference type="Proteomes" id="UP000830198">
    <property type="component" value="Chromosome"/>
</dbReference>
<evidence type="ECO:0000313" key="1">
    <source>
        <dbReference type="EMBL" id="UPK68308.1"/>
    </source>
</evidence>
<accession>A0ABY4HY03</accession>
<reference evidence="1 2" key="1">
    <citation type="submission" date="2022-04" db="EMBL/GenBank/DDBJ databases">
        <title>The arsenic-methylating capacity of Chitinophaga filiformis YT5 during chitin decomposition.</title>
        <authorList>
            <person name="Chen G."/>
            <person name="Liang Y."/>
        </authorList>
    </citation>
    <scope>NUCLEOTIDE SEQUENCE [LARGE SCALE GENOMIC DNA]</scope>
    <source>
        <strain evidence="1 2">YT5</strain>
    </source>
</reference>
<organism evidence="1 2">
    <name type="scientific">Chitinophaga filiformis</name>
    <name type="common">Myxococcus filiformis</name>
    <name type="synonym">Flexibacter filiformis</name>
    <dbReference type="NCBI Taxonomy" id="104663"/>
    <lineage>
        <taxon>Bacteria</taxon>
        <taxon>Pseudomonadati</taxon>
        <taxon>Bacteroidota</taxon>
        <taxon>Chitinophagia</taxon>
        <taxon>Chitinophagales</taxon>
        <taxon>Chitinophagaceae</taxon>
        <taxon>Chitinophaga</taxon>
    </lineage>
</organism>
<gene>
    <name evidence="1" type="ORF">MYF79_25455</name>
</gene>